<reference evidence="5" key="1">
    <citation type="submission" date="2016-12" db="EMBL/GenBank/DDBJ databases">
        <authorList>
            <person name="Meng X."/>
        </authorList>
    </citation>
    <scope>NUCLEOTIDE SEQUENCE [LARGE SCALE GENOMIC DNA]</scope>
    <source>
        <strain evidence="5">DSM 20732</strain>
    </source>
</reference>
<comment type="subcellular location">
    <subcellularLocation>
        <location evidence="2">Cytoplasm</location>
    </subcellularLocation>
</comment>
<dbReference type="Pfam" id="PF02033">
    <property type="entry name" value="RBFA"/>
    <property type="match status" value="1"/>
</dbReference>
<dbReference type="InterPro" id="IPR015946">
    <property type="entry name" value="KH_dom-like_a/b"/>
</dbReference>
<dbReference type="GO" id="GO:0043024">
    <property type="term" value="F:ribosomal small subunit binding"/>
    <property type="evidence" value="ECO:0007669"/>
    <property type="project" value="TreeGrafter"/>
</dbReference>
<dbReference type="SUPFAM" id="SSF89919">
    <property type="entry name" value="Ribosome-binding factor A, RbfA"/>
    <property type="match status" value="1"/>
</dbReference>
<comment type="caution">
    <text evidence="4">The sequence shown here is derived from an EMBL/GenBank/DDBJ whole genome shotgun (WGS) entry which is preliminary data.</text>
</comment>
<dbReference type="AlphaFoldDB" id="A0A1Q5PVU4"/>
<proteinExistence type="inferred from homology"/>
<dbReference type="HAMAP" id="MF_00003">
    <property type="entry name" value="RbfA"/>
    <property type="match status" value="1"/>
</dbReference>
<evidence type="ECO:0000256" key="3">
    <source>
        <dbReference type="SAM" id="MobiDB-lite"/>
    </source>
</evidence>
<keyword evidence="5" id="KW-1185">Reference proteome</keyword>
<dbReference type="Gene3D" id="3.30.300.20">
    <property type="match status" value="1"/>
</dbReference>
<dbReference type="STRING" id="52770.BSZ40_06985"/>
<dbReference type="EMBL" id="MQVS01000006">
    <property type="protein sequence ID" value="OKL51582.1"/>
    <property type="molecule type" value="Genomic_DNA"/>
</dbReference>
<dbReference type="InterPro" id="IPR023799">
    <property type="entry name" value="RbfA_dom_sf"/>
</dbReference>
<comment type="function">
    <text evidence="2">One of several proteins that assist in the late maturation steps of the functional core of the 30S ribosomal subunit. Associates with free 30S ribosomal subunits (but not with 30S subunits that are part of 70S ribosomes or polysomes). Required for efficient processing of 16S rRNA. May interact with the 5'-terminal helix region of 16S rRNA.</text>
</comment>
<evidence type="ECO:0000313" key="4">
    <source>
        <dbReference type="EMBL" id="OKL51582.1"/>
    </source>
</evidence>
<name>A0A1Q5PVU4_9ACTO</name>
<dbReference type="FunCoup" id="A0A1Q5PVU4">
    <property type="interactions" value="16"/>
</dbReference>
<gene>
    <name evidence="2" type="primary">rbfA</name>
    <name evidence="4" type="ORF">BSZ40_06985</name>
</gene>
<dbReference type="InterPro" id="IPR020053">
    <property type="entry name" value="Ribosome-bd_factorA_CS"/>
</dbReference>
<keyword evidence="1 2" id="KW-0690">Ribosome biogenesis</keyword>
<evidence type="ECO:0000256" key="2">
    <source>
        <dbReference type="HAMAP-Rule" id="MF_00003"/>
    </source>
</evidence>
<protein>
    <recommendedName>
        <fullName evidence="2">Ribosome-binding factor A</fullName>
    </recommendedName>
</protein>
<dbReference type="InterPro" id="IPR000238">
    <property type="entry name" value="RbfA"/>
</dbReference>
<dbReference type="NCBIfam" id="TIGR00082">
    <property type="entry name" value="rbfA"/>
    <property type="match status" value="1"/>
</dbReference>
<accession>A0A1Q5PVU4</accession>
<dbReference type="PANTHER" id="PTHR33515">
    <property type="entry name" value="RIBOSOME-BINDING FACTOR A, CHLOROPLASTIC-RELATED"/>
    <property type="match status" value="1"/>
</dbReference>
<dbReference type="OrthoDB" id="307788at2"/>
<dbReference type="GO" id="GO:0005829">
    <property type="term" value="C:cytosol"/>
    <property type="evidence" value="ECO:0007669"/>
    <property type="project" value="TreeGrafter"/>
</dbReference>
<dbReference type="GO" id="GO:0030490">
    <property type="term" value="P:maturation of SSU-rRNA"/>
    <property type="evidence" value="ECO:0007669"/>
    <property type="project" value="UniProtKB-UniRule"/>
</dbReference>
<dbReference type="RefSeq" id="WP_073824588.1">
    <property type="nucleotide sequence ID" value="NZ_MQVS01000006.1"/>
</dbReference>
<feature type="region of interest" description="Disordered" evidence="3">
    <location>
        <begin position="129"/>
        <end position="150"/>
    </location>
</feature>
<keyword evidence="2" id="KW-0963">Cytoplasm</keyword>
<organism evidence="4 5">
    <name type="scientific">Buchananella hordeovulneris</name>
    <dbReference type="NCBI Taxonomy" id="52770"/>
    <lineage>
        <taxon>Bacteria</taxon>
        <taxon>Bacillati</taxon>
        <taxon>Actinomycetota</taxon>
        <taxon>Actinomycetes</taxon>
        <taxon>Actinomycetales</taxon>
        <taxon>Actinomycetaceae</taxon>
        <taxon>Buchananella</taxon>
    </lineage>
</organism>
<dbReference type="PROSITE" id="PS01319">
    <property type="entry name" value="RBFA"/>
    <property type="match status" value="1"/>
</dbReference>
<comment type="subunit">
    <text evidence="2">Monomer. Binds 30S ribosomal subunits, but not 50S ribosomal subunits or 70S ribosomes.</text>
</comment>
<dbReference type="Proteomes" id="UP000185612">
    <property type="component" value="Unassembled WGS sequence"/>
</dbReference>
<dbReference type="PANTHER" id="PTHR33515:SF1">
    <property type="entry name" value="RIBOSOME-BINDING FACTOR A, CHLOROPLASTIC-RELATED"/>
    <property type="match status" value="1"/>
</dbReference>
<comment type="similarity">
    <text evidence="2">Belongs to the RbfA family.</text>
</comment>
<sequence>MADQARARKVADRIHETVARLLDTRVKDPRLGFVTITEVRVTGDLQQATVFYTVYGEESQAEASAAALRSATGMLRSEVGKALGIRLTPSLTFVRDALPETAASIEDALVAAAAKDAEVARLAAGKSYAGEANPYREPRPSAEEEAEGTL</sequence>
<evidence type="ECO:0000313" key="5">
    <source>
        <dbReference type="Proteomes" id="UP000185612"/>
    </source>
</evidence>
<evidence type="ECO:0000256" key="1">
    <source>
        <dbReference type="ARBA" id="ARBA00022517"/>
    </source>
</evidence>